<protein>
    <submittedName>
        <fullName evidence="2">Uncharacterized protein</fullName>
    </submittedName>
</protein>
<name>A0A2P2LS96_RHIMU</name>
<accession>A0A2P2LS96</accession>
<proteinExistence type="predicted"/>
<keyword evidence="1" id="KW-0812">Transmembrane</keyword>
<dbReference type="AlphaFoldDB" id="A0A2P2LS96"/>
<evidence type="ECO:0000313" key="2">
    <source>
        <dbReference type="EMBL" id="MBX20803.1"/>
    </source>
</evidence>
<organism evidence="2">
    <name type="scientific">Rhizophora mucronata</name>
    <name type="common">Asiatic mangrove</name>
    <dbReference type="NCBI Taxonomy" id="61149"/>
    <lineage>
        <taxon>Eukaryota</taxon>
        <taxon>Viridiplantae</taxon>
        <taxon>Streptophyta</taxon>
        <taxon>Embryophyta</taxon>
        <taxon>Tracheophyta</taxon>
        <taxon>Spermatophyta</taxon>
        <taxon>Magnoliopsida</taxon>
        <taxon>eudicotyledons</taxon>
        <taxon>Gunneridae</taxon>
        <taxon>Pentapetalae</taxon>
        <taxon>rosids</taxon>
        <taxon>fabids</taxon>
        <taxon>Malpighiales</taxon>
        <taxon>Rhizophoraceae</taxon>
        <taxon>Rhizophora</taxon>
    </lineage>
</organism>
<sequence>MFVSFFLFFVLEKLLSCFYSLFVLVLLLLSVFQTEKPFGVLVEFMVPCIKMLLASLVW</sequence>
<evidence type="ECO:0000256" key="1">
    <source>
        <dbReference type="SAM" id="Phobius"/>
    </source>
</evidence>
<keyword evidence="1" id="KW-1133">Transmembrane helix</keyword>
<dbReference type="EMBL" id="GGEC01040319">
    <property type="protein sequence ID" value="MBX20803.1"/>
    <property type="molecule type" value="Transcribed_RNA"/>
</dbReference>
<reference evidence="2" key="1">
    <citation type="submission" date="2018-02" db="EMBL/GenBank/DDBJ databases">
        <title>Rhizophora mucronata_Transcriptome.</title>
        <authorList>
            <person name="Meera S.P."/>
            <person name="Sreeshan A."/>
            <person name="Augustine A."/>
        </authorList>
    </citation>
    <scope>NUCLEOTIDE SEQUENCE</scope>
    <source>
        <tissue evidence="2">Leaf</tissue>
    </source>
</reference>
<keyword evidence="1" id="KW-0472">Membrane</keyword>
<feature type="transmembrane region" description="Helical" evidence="1">
    <location>
        <begin position="6"/>
        <end position="31"/>
    </location>
</feature>